<dbReference type="SUPFAM" id="SSF89837">
    <property type="entry name" value="Doublecortin (DC)"/>
    <property type="match status" value="1"/>
</dbReference>
<dbReference type="GO" id="GO:0030496">
    <property type="term" value="C:midbody"/>
    <property type="evidence" value="ECO:0007669"/>
    <property type="project" value="TreeGrafter"/>
</dbReference>
<dbReference type="Pfam" id="PF24478">
    <property type="entry name" value="DCX2_DCDC1"/>
    <property type="match status" value="1"/>
</dbReference>
<dbReference type="AlphaFoldDB" id="A0A9D3RRW6"/>
<dbReference type="GO" id="GO:1902412">
    <property type="term" value="P:regulation of mitotic cytokinesis"/>
    <property type="evidence" value="ECO:0007669"/>
    <property type="project" value="InterPro"/>
</dbReference>
<dbReference type="InterPro" id="IPR043188">
    <property type="entry name" value="DCDC1"/>
</dbReference>
<accession>A0A9D3RRW6</accession>
<feature type="domain" description="DCDC1 second doublecortin-like" evidence="1">
    <location>
        <begin position="41"/>
        <end position="143"/>
    </location>
</feature>
<proteinExistence type="predicted"/>
<gene>
    <name evidence="2" type="ORF">ANANG_G00210090</name>
</gene>
<protein>
    <recommendedName>
        <fullName evidence="1">DCDC1 second doublecortin-like domain-containing protein</fullName>
    </recommendedName>
</protein>
<evidence type="ECO:0000313" key="3">
    <source>
        <dbReference type="Proteomes" id="UP001044222"/>
    </source>
</evidence>
<dbReference type="Proteomes" id="UP001044222">
    <property type="component" value="Chromosome 11"/>
</dbReference>
<evidence type="ECO:0000259" key="1">
    <source>
        <dbReference type="Pfam" id="PF24478"/>
    </source>
</evidence>
<dbReference type="PANTHER" id="PTHR46302">
    <property type="entry name" value="DOUBLECORTIN DOMAIN-CONTAINING PROTEIN 1"/>
    <property type="match status" value="1"/>
</dbReference>
<name>A0A9D3RRW6_ANGAN</name>
<dbReference type="GO" id="GO:0008017">
    <property type="term" value="F:microtubule binding"/>
    <property type="evidence" value="ECO:0007669"/>
    <property type="project" value="InterPro"/>
</dbReference>
<reference evidence="2" key="1">
    <citation type="submission" date="2021-01" db="EMBL/GenBank/DDBJ databases">
        <title>A chromosome-scale assembly of European eel, Anguilla anguilla.</title>
        <authorList>
            <person name="Henkel C."/>
            <person name="Jong-Raadsen S.A."/>
            <person name="Dufour S."/>
            <person name="Weltzien F.-A."/>
            <person name="Palstra A.P."/>
            <person name="Pelster B."/>
            <person name="Spaink H.P."/>
            <person name="Van Den Thillart G.E."/>
            <person name="Jansen H."/>
            <person name="Zahm M."/>
            <person name="Klopp C."/>
            <person name="Cedric C."/>
            <person name="Louis A."/>
            <person name="Berthelot C."/>
            <person name="Parey E."/>
            <person name="Roest Crollius H."/>
            <person name="Montfort J."/>
            <person name="Robinson-Rechavi M."/>
            <person name="Bucao C."/>
            <person name="Bouchez O."/>
            <person name="Gislard M."/>
            <person name="Lluch J."/>
            <person name="Milhes M."/>
            <person name="Lampietro C."/>
            <person name="Lopez Roques C."/>
            <person name="Donnadieu C."/>
            <person name="Braasch I."/>
            <person name="Desvignes T."/>
            <person name="Postlethwait J."/>
            <person name="Bobe J."/>
            <person name="Guiguen Y."/>
            <person name="Dirks R."/>
        </authorList>
    </citation>
    <scope>NUCLEOTIDE SEQUENCE</scope>
    <source>
        <strain evidence="2">Tag_6206</strain>
        <tissue evidence="2">Liver</tissue>
    </source>
</reference>
<organism evidence="2 3">
    <name type="scientific">Anguilla anguilla</name>
    <name type="common">European freshwater eel</name>
    <name type="synonym">Muraena anguilla</name>
    <dbReference type="NCBI Taxonomy" id="7936"/>
    <lineage>
        <taxon>Eukaryota</taxon>
        <taxon>Metazoa</taxon>
        <taxon>Chordata</taxon>
        <taxon>Craniata</taxon>
        <taxon>Vertebrata</taxon>
        <taxon>Euteleostomi</taxon>
        <taxon>Actinopterygii</taxon>
        <taxon>Neopterygii</taxon>
        <taxon>Teleostei</taxon>
        <taxon>Anguilliformes</taxon>
        <taxon>Anguillidae</taxon>
        <taxon>Anguilla</taxon>
    </lineage>
</organism>
<dbReference type="InterPro" id="IPR056415">
    <property type="entry name" value="DCX2_DCDC1"/>
</dbReference>
<dbReference type="GO" id="GO:0035556">
    <property type="term" value="P:intracellular signal transduction"/>
    <property type="evidence" value="ECO:0007669"/>
    <property type="project" value="InterPro"/>
</dbReference>
<comment type="caution">
    <text evidence="2">The sequence shown here is derived from an EMBL/GenBank/DDBJ whole genome shotgun (WGS) entry which is preliminary data.</text>
</comment>
<dbReference type="InterPro" id="IPR036572">
    <property type="entry name" value="Doublecortin_dom_sf"/>
</dbReference>
<evidence type="ECO:0000313" key="2">
    <source>
        <dbReference type="EMBL" id="KAG5839906.1"/>
    </source>
</evidence>
<sequence>MNERYPVIKRAHLSLSKEASWTVNGVVLPASPGRGRTRPALSRRLRGLSRAAPALRVLAFRNGAGSEGCEVAAAGPVEQFLDLCTLKLQLTSTAQLLYDWEGNRVQDIGLVPLLDGCLQGSATPLRGPVWVSRGEWFSPAGAKVYIQGALRALRGKLRPAAEYLAQVSRRGLARPLPRPWGSGSPAGCRRRSLISGPRIMTLIVSVSR</sequence>
<dbReference type="EMBL" id="JAFIRN010000011">
    <property type="protein sequence ID" value="KAG5839906.1"/>
    <property type="molecule type" value="Genomic_DNA"/>
</dbReference>
<keyword evidence="3" id="KW-1185">Reference proteome</keyword>
<dbReference type="PANTHER" id="PTHR46302:SF3">
    <property type="entry name" value="DOUBLECORTIN DOMAIN-CONTAINING PROTEIN 1"/>
    <property type="match status" value="1"/>
</dbReference>